<evidence type="ECO:0000256" key="1">
    <source>
        <dbReference type="HAMAP-Rule" id="MF_01232"/>
    </source>
</evidence>
<dbReference type="InterPro" id="IPR036465">
    <property type="entry name" value="vWFA_dom_sf"/>
</dbReference>
<proteinExistence type="inferred from homology"/>
<dbReference type="EMBL" id="JBJIAA010000003">
    <property type="protein sequence ID" value="MFL0249622.1"/>
    <property type="molecule type" value="Genomic_DNA"/>
</dbReference>
<protein>
    <recommendedName>
        <fullName evidence="1">UPF0229 protein ACJDT4_04240</fullName>
    </recommendedName>
</protein>
<dbReference type="PANTHER" id="PTHR30510">
    <property type="entry name" value="UPF0229 PROTEIN YEAH"/>
    <property type="match status" value="1"/>
</dbReference>
<dbReference type="NCBIfam" id="TIGR02877">
    <property type="entry name" value="spore_yhbH"/>
    <property type="match status" value="1"/>
</dbReference>
<accession>A0ABW8TD09</accession>
<dbReference type="RefSeq" id="WP_406786291.1">
    <property type="nucleotide sequence ID" value="NZ_JBJIAA010000003.1"/>
</dbReference>
<name>A0ABW8TD09_9CLOT</name>
<evidence type="ECO:0000313" key="4">
    <source>
        <dbReference type="Proteomes" id="UP001623592"/>
    </source>
</evidence>
<keyword evidence="4" id="KW-1185">Reference proteome</keyword>
<dbReference type="InterPro" id="IPR014230">
    <property type="entry name" value="Spore_YhbH"/>
</dbReference>
<dbReference type="Pfam" id="PF04285">
    <property type="entry name" value="DUF444"/>
    <property type="match status" value="1"/>
</dbReference>
<dbReference type="PANTHER" id="PTHR30510:SF2">
    <property type="entry name" value="UPF0229 PROTEIN YEAH"/>
    <property type="match status" value="1"/>
</dbReference>
<comment type="similarity">
    <text evidence="1">Belongs to the UPF0229 family.</text>
</comment>
<sequence length="394" mass="45245">MAIFRDYNVNPTDHDRTIGDRRRHRELVEKAIKENLADILSEESIVGQGANKKIKIPIRGLKEYEFIYGKNSPGVGSGDGSEKRGDSLGKEKVKAGKGKKGAGNEEGEDIYETEVTIEDVINYLIEDLNLPNLDKKKYSEIITESSKRMSGYQKYGIRPRLAKKKTVIEKLKREQGRKRAIREADLKEDKGNDRFPFREEDLRYHKIKEKPKKECNAAIMCIMDCSGSMDTTKKYLARSFFFILSRFIRLKYVSVEITFISHSTVGHEVNENDFFHKVESGGTYISSGINKALEIIEERYNPDIWNIYGFYVSDGDNFTEDDERALKAFNDLCTVCNMVGYAEILPYTYSGTMKYKIDSNMNRKNFISATIKNKEDLWPVLKAMLIKDLKEGES</sequence>
<evidence type="ECO:0000313" key="3">
    <source>
        <dbReference type="EMBL" id="MFL0249622.1"/>
    </source>
</evidence>
<comment type="caution">
    <text evidence="3">The sequence shown here is derived from an EMBL/GenBank/DDBJ whole genome shotgun (WGS) entry which is preliminary data.</text>
</comment>
<dbReference type="Proteomes" id="UP001623592">
    <property type="component" value="Unassembled WGS sequence"/>
</dbReference>
<organism evidence="3 4">
    <name type="scientific">Clostridium neuense</name>
    <dbReference type="NCBI Taxonomy" id="1728934"/>
    <lineage>
        <taxon>Bacteria</taxon>
        <taxon>Bacillati</taxon>
        <taxon>Bacillota</taxon>
        <taxon>Clostridia</taxon>
        <taxon>Eubacteriales</taxon>
        <taxon>Clostridiaceae</taxon>
        <taxon>Clostridium</taxon>
    </lineage>
</organism>
<dbReference type="InterPro" id="IPR006698">
    <property type="entry name" value="UPF0229"/>
</dbReference>
<dbReference type="SUPFAM" id="SSF53300">
    <property type="entry name" value="vWA-like"/>
    <property type="match status" value="1"/>
</dbReference>
<gene>
    <name evidence="3" type="primary">yhbH</name>
    <name evidence="3" type="ORF">ACJDT4_04240</name>
</gene>
<evidence type="ECO:0000256" key="2">
    <source>
        <dbReference type="SAM" id="MobiDB-lite"/>
    </source>
</evidence>
<feature type="region of interest" description="Disordered" evidence="2">
    <location>
        <begin position="72"/>
        <end position="105"/>
    </location>
</feature>
<feature type="compositionally biased region" description="Basic and acidic residues" evidence="2">
    <location>
        <begin position="80"/>
        <end position="94"/>
    </location>
</feature>
<reference evidence="3 4" key="1">
    <citation type="submission" date="2024-11" db="EMBL/GenBank/DDBJ databases">
        <authorList>
            <person name="Heng Y.C."/>
            <person name="Lim A.C.H."/>
            <person name="Lee J.K.Y."/>
            <person name="Kittelmann S."/>
        </authorList>
    </citation>
    <scope>NUCLEOTIDE SEQUENCE [LARGE SCALE GENOMIC DNA]</scope>
    <source>
        <strain evidence="3 4">WILCCON 0114</strain>
    </source>
</reference>
<dbReference type="HAMAP" id="MF_01232">
    <property type="entry name" value="UPF0229"/>
    <property type="match status" value="1"/>
</dbReference>